<feature type="compositionally biased region" description="Polar residues" evidence="1">
    <location>
        <begin position="16"/>
        <end position="25"/>
    </location>
</feature>
<feature type="compositionally biased region" description="Basic and acidic residues" evidence="1">
    <location>
        <begin position="48"/>
        <end position="74"/>
    </location>
</feature>
<gene>
    <name evidence="2" type="ORF">Klosneuvirus_2_140</name>
</gene>
<accession>A0A1V0SJ79</accession>
<protein>
    <submittedName>
        <fullName evidence="2">Uncharacterized protein</fullName>
    </submittedName>
</protein>
<proteinExistence type="predicted"/>
<name>A0A1V0SJ79_9VIRU</name>
<feature type="region of interest" description="Disordered" evidence="1">
    <location>
        <begin position="1"/>
        <end position="74"/>
    </location>
</feature>
<sequence length="74" mass="8370">MGRNTGTGGRLGPVINRTQTYNPKTDQFVKRDETGKFVAAKDTPYKGVRREETAKKQENKPVSEKNETKTKKTK</sequence>
<evidence type="ECO:0000313" key="2">
    <source>
        <dbReference type="EMBL" id="ARF11704.1"/>
    </source>
</evidence>
<feature type="compositionally biased region" description="Gly residues" evidence="1">
    <location>
        <begin position="1"/>
        <end position="11"/>
    </location>
</feature>
<organism evidence="2">
    <name type="scientific">Klosneuvirus KNV1</name>
    <dbReference type="NCBI Taxonomy" id="1977640"/>
    <lineage>
        <taxon>Viruses</taxon>
        <taxon>Varidnaviria</taxon>
        <taxon>Bamfordvirae</taxon>
        <taxon>Nucleocytoviricota</taxon>
        <taxon>Megaviricetes</taxon>
        <taxon>Imitervirales</taxon>
        <taxon>Mimiviridae</taxon>
        <taxon>Klosneuvirinae</taxon>
        <taxon>Klosneuvirus</taxon>
    </lineage>
</organism>
<evidence type="ECO:0000256" key="1">
    <source>
        <dbReference type="SAM" id="MobiDB-lite"/>
    </source>
</evidence>
<reference evidence="2" key="1">
    <citation type="journal article" date="2017" name="Science">
        <title>Giant viruses with an expanded complement of translation system components.</title>
        <authorList>
            <person name="Schulz F."/>
            <person name="Yutin N."/>
            <person name="Ivanova N.N."/>
            <person name="Ortega D.R."/>
            <person name="Lee T.K."/>
            <person name="Vierheilig J."/>
            <person name="Daims H."/>
            <person name="Horn M."/>
            <person name="Wagner M."/>
            <person name="Jensen G.J."/>
            <person name="Kyrpides N.C."/>
            <person name="Koonin E.V."/>
            <person name="Woyke T."/>
        </authorList>
    </citation>
    <scope>NUCLEOTIDE SEQUENCE</scope>
    <source>
        <strain evidence="2">KNV1</strain>
    </source>
</reference>
<dbReference type="EMBL" id="KY684109">
    <property type="protein sequence ID" value="ARF11704.1"/>
    <property type="molecule type" value="Genomic_DNA"/>
</dbReference>